<feature type="transmembrane region" description="Helical" evidence="6">
    <location>
        <begin position="90"/>
        <end position="114"/>
    </location>
</feature>
<feature type="transmembrane region" description="Helical" evidence="6">
    <location>
        <begin position="362"/>
        <end position="379"/>
    </location>
</feature>
<dbReference type="NCBIfam" id="NF007111">
    <property type="entry name" value="PRK09560.1"/>
    <property type="match status" value="1"/>
</dbReference>
<dbReference type="InterPro" id="IPR023171">
    <property type="entry name" value="Na/H_antiporter_dom_sf"/>
</dbReference>
<keyword evidence="6" id="KW-0050">Antiport</keyword>
<sequence length="390" mass="40488">MSPIRRFLQLESAGGIILLLAAILAFVCENSALAPLYQGFLDLPFGISLGGAGIEKPLLLWINDGLMAVFFLVVGAEIKRELVAGELSSPAQAALPGVAALGGMAVPAIIYLAINSGAPQLAVGWAIPSATDIAFAVAVLTLLGPRVPHSLKVFLLALAILDDLGAILIIAVFYTSDLSTTALALAGAGILAMVILNRSGVYRALPYLVIGVFVWACVLKSGVHATVAGVVTAMCLPYRVDGPREQSPLRRVENALHPYVSYGIMPLFAFANAGINLAELSLESFTHTLTLGVALGLFFGKQIGVMLAVAGGSALGLFRRPTGATWPQIYGVCVLTGIGFTMSLFIGTLAFPDAHLGAEMRLGVLTGSLASALFGYGILRCLPRPGMAGS</sequence>
<gene>
    <name evidence="6" type="primary">nhaA</name>
    <name evidence="7" type="ORF">A8950_0722</name>
</gene>
<dbReference type="NCBIfam" id="TIGR00773">
    <property type="entry name" value="NhaA"/>
    <property type="match status" value="1"/>
</dbReference>
<dbReference type="NCBIfam" id="NF007112">
    <property type="entry name" value="PRK09561.1"/>
    <property type="match status" value="1"/>
</dbReference>
<feature type="transmembrane region" description="Helical" evidence="6">
    <location>
        <begin position="329"/>
        <end position="350"/>
    </location>
</feature>
<keyword evidence="8" id="KW-1185">Reference proteome</keyword>
<keyword evidence="6" id="KW-0406">Ion transport</keyword>
<feature type="transmembrane region" description="Helical" evidence="6">
    <location>
        <begin position="289"/>
        <end position="309"/>
    </location>
</feature>
<comment type="catalytic activity">
    <reaction evidence="6">
        <text>Na(+)(in) + 2 H(+)(out) = Na(+)(out) + 2 H(+)(in)</text>
        <dbReference type="Rhea" id="RHEA:29251"/>
        <dbReference type="ChEBI" id="CHEBI:15378"/>
        <dbReference type="ChEBI" id="CHEBI:29101"/>
    </reaction>
</comment>
<protein>
    <recommendedName>
        <fullName evidence="6">Na(+)/H(+) antiporter NhaA</fullName>
    </recommendedName>
    <alternativeName>
        <fullName evidence="6">Sodium/proton antiporter NhaA</fullName>
    </alternativeName>
</protein>
<dbReference type="HAMAP" id="MF_01844">
    <property type="entry name" value="NhaA"/>
    <property type="match status" value="1"/>
</dbReference>
<evidence type="ECO:0000256" key="3">
    <source>
        <dbReference type="ARBA" id="ARBA00022692"/>
    </source>
</evidence>
<feature type="transmembrane region" description="Helical" evidence="6">
    <location>
        <begin position="208"/>
        <end position="239"/>
    </location>
</feature>
<evidence type="ECO:0000313" key="7">
    <source>
        <dbReference type="EMBL" id="TDQ84174.1"/>
    </source>
</evidence>
<dbReference type="InterPro" id="IPR004670">
    <property type="entry name" value="NhaA"/>
</dbReference>
<comment type="function">
    <text evidence="6">Na(+)/H(+) antiporter that extrudes sodium in exchange for external protons.</text>
</comment>
<dbReference type="GO" id="GO:0005886">
    <property type="term" value="C:plasma membrane"/>
    <property type="evidence" value="ECO:0007669"/>
    <property type="project" value="UniProtKB-SubCell"/>
</dbReference>
<dbReference type="Gene3D" id="1.20.1530.10">
    <property type="entry name" value="Na+/H+ antiporter like domain"/>
    <property type="match status" value="1"/>
</dbReference>
<feature type="transmembrane region" description="Helical" evidence="6">
    <location>
        <begin position="155"/>
        <end position="174"/>
    </location>
</feature>
<dbReference type="GO" id="GO:0015385">
    <property type="term" value="F:sodium:proton antiporter activity"/>
    <property type="evidence" value="ECO:0007669"/>
    <property type="project" value="UniProtKB-UniRule"/>
</dbReference>
<feature type="transmembrane region" description="Helical" evidence="6">
    <location>
        <begin position="120"/>
        <end position="143"/>
    </location>
</feature>
<evidence type="ECO:0000256" key="6">
    <source>
        <dbReference type="HAMAP-Rule" id="MF_01844"/>
    </source>
</evidence>
<feature type="transmembrane region" description="Helical" evidence="6">
    <location>
        <begin position="12"/>
        <end position="38"/>
    </location>
</feature>
<dbReference type="PANTHER" id="PTHR30341">
    <property type="entry name" value="SODIUM ION/PROTON ANTIPORTER NHAA-RELATED"/>
    <property type="match status" value="1"/>
</dbReference>
<evidence type="ECO:0000256" key="1">
    <source>
        <dbReference type="ARBA" id="ARBA00004429"/>
    </source>
</evidence>
<comment type="caution">
    <text evidence="7">The sequence shown here is derived from an EMBL/GenBank/DDBJ whole genome shotgun (WGS) entry which is preliminary data.</text>
</comment>
<name>A0A4R6WVW5_9PROT</name>
<dbReference type="Pfam" id="PF06965">
    <property type="entry name" value="Na_H_antiport_1"/>
    <property type="match status" value="1"/>
</dbReference>
<feature type="transmembrane region" description="Helical" evidence="6">
    <location>
        <begin position="259"/>
        <end position="277"/>
    </location>
</feature>
<keyword evidence="2 6" id="KW-1003">Cell membrane</keyword>
<dbReference type="RefSeq" id="WP_133612220.1">
    <property type="nucleotide sequence ID" value="NZ_SNYW01000006.1"/>
</dbReference>
<comment type="subcellular location">
    <subcellularLocation>
        <location evidence="1">Cell inner membrane</location>
        <topology evidence="1">Multi-pass membrane protein</topology>
    </subcellularLocation>
    <subcellularLocation>
        <location evidence="6">Cell membrane</location>
        <topology evidence="6">Multi-pass membrane protein</topology>
    </subcellularLocation>
</comment>
<dbReference type="Proteomes" id="UP000295783">
    <property type="component" value="Unassembled WGS sequence"/>
</dbReference>
<dbReference type="PANTHER" id="PTHR30341:SF0">
    <property type="entry name" value="NA(+)_H(+) ANTIPORTER NHAA"/>
    <property type="match status" value="1"/>
</dbReference>
<dbReference type="GO" id="GO:0006885">
    <property type="term" value="P:regulation of pH"/>
    <property type="evidence" value="ECO:0007669"/>
    <property type="project" value="UniProtKB-UniRule"/>
</dbReference>
<dbReference type="OrthoDB" id="9808135at2"/>
<proteinExistence type="inferred from homology"/>
<keyword evidence="5 6" id="KW-0472">Membrane</keyword>
<evidence type="ECO:0000256" key="5">
    <source>
        <dbReference type="ARBA" id="ARBA00023136"/>
    </source>
</evidence>
<keyword evidence="6" id="KW-0739">Sodium transport</keyword>
<accession>A0A4R6WVW5</accession>
<keyword evidence="4 6" id="KW-1133">Transmembrane helix</keyword>
<organism evidence="7 8">
    <name type="scientific">Dongia mobilis</name>
    <dbReference type="NCBI Taxonomy" id="578943"/>
    <lineage>
        <taxon>Bacteria</taxon>
        <taxon>Pseudomonadati</taxon>
        <taxon>Pseudomonadota</taxon>
        <taxon>Alphaproteobacteria</taxon>
        <taxon>Rhodospirillales</taxon>
        <taxon>Dongiaceae</taxon>
        <taxon>Dongia</taxon>
    </lineage>
</organism>
<evidence type="ECO:0000256" key="4">
    <source>
        <dbReference type="ARBA" id="ARBA00022989"/>
    </source>
</evidence>
<keyword evidence="6" id="KW-0915">Sodium</keyword>
<keyword evidence="6" id="KW-0813">Transport</keyword>
<reference evidence="7 8" key="1">
    <citation type="submission" date="2019-03" db="EMBL/GenBank/DDBJ databases">
        <title>Genomic Encyclopedia of Type Strains, Phase III (KMG-III): the genomes of soil and plant-associated and newly described type strains.</title>
        <authorList>
            <person name="Whitman W."/>
        </authorList>
    </citation>
    <scope>NUCLEOTIDE SEQUENCE [LARGE SCALE GENOMIC DNA]</scope>
    <source>
        <strain evidence="7 8">CGMCC 1.7660</strain>
    </source>
</reference>
<evidence type="ECO:0000313" key="8">
    <source>
        <dbReference type="Proteomes" id="UP000295783"/>
    </source>
</evidence>
<dbReference type="EMBL" id="SNYW01000006">
    <property type="protein sequence ID" value="TDQ84174.1"/>
    <property type="molecule type" value="Genomic_DNA"/>
</dbReference>
<evidence type="ECO:0000256" key="2">
    <source>
        <dbReference type="ARBA" id="ARBA00022475"/>
    </source>
</evidence>
<dbReference type="AlphaFoldDB" id="A0A4R6WVW5"/>
<comment type="similarity">
    <text evidence="6">Belongs to the NhaA Na(+)/H(+) (TC 2.A.33) antiporter family.</text>
</comment>
<keyword evidence="3 6" id="KW-0812">Transmembrane</keyword>
<feature type="transmembrane region" description="Helical" evidence="6">
    <location>
        <begin position="180"/>
        <end position="196"/>
    </location>
</feature>